<name>A0AAN7BFR0_9PEZI</name>
<organism evidence="1 2">
    <name type="scientific">Podospora fimiseda</name>
    <dbReference type="NCBI Taxonomy" id="252190"/>
    <lineage>
        <taxon>Eukaryota</taxon>
        <taxon>Fungi</taxon>
        <taxon>Dikarya</taxon>
        <taxon>Ascomycota</taxon>
        <taxon>Pezizomycotina</taxon>
        <taxon>Sordariomycetes</taxon>
        <taxon>Sordariomycetidae</taxon>
        <taxon>Sordariales</taxon>
        <taxon>Podosporaceae</taxon>
        <taxon>Podospora</taxon>
    </lineage>
</organism>
<reference evidence="1" key="1">
    <citation type="journal article" date="2023" name="Mol. Phylogenet. Evol.">
        <title>Genome-scale phylogeny and comparative genomics of the fungal order Sordariales.</title>
        <authorList>
            <person name="Hensen N."/>
            <person name="Bonometti L."/>
            <person name="Westerberg I."/>
            <person name="Brannstrom I.O."/>
            <person name="Guillou S."/>
            <person name="Cros-Aarteil S."/>
            <person name="Calhoun S."/>
            <person name="Haridas S."/>
            <person name="Kuo A."/>
            <person name="Mondo S."/>
            <person name="Pangilinan J."/>
            <person name="Riley R."/>
            <person name="LaButti K."/>
            <person name="Andreopoulos B."/>
            <person name="Lipzen A."/>
            <person name="Chen C."/>
            <person name="Yan M."/>
            <person name="Daum C."/>
            <person name="Ng V."/>
            <person name="Clum A."/>
            <person name="Steindorff A."/>
            <person name="Ohm R.A."/>
            <person name="Martin F."/>
            <person name="Silar P."/>
            <person name="Natvig D.O."/>
            <person name="Lalanne C."/>
            <person name="Gautier V."/>
            <person name="Ament-Velasquez S.L."/>
            <person name="Kruys A."/>
            <person name="Hutchinson M.I."/>
            <person name="Powell A.J."/>
            <person name="Barry K."/>
            <person name="Miller A.N."/>
            <person name="Grigoriev I.V."/>
            <person name="Debuchy R."/>
            <person name="Gladieux P."/>
            <person name="Hiltunen Thoren M."/>
            <person name="Johannesson H."/>
        </authorList>
    </citation>
    <scope>NUCLEOTIDE SEQUENCE</scope>
    <source>
        <strain evidence="1">CBS 990.96</strain>
    </source>
</reference>
<evidence type="ECO:0000313" key="1">
    <source>
        <dbReference type="EMBL" id="KAK4222369.1"/>
    </source>
</evidence>
<keyword evidence="2" id="KW-1185">Reference proteome</keyword>
<sequence length="251" mass="28086">MTRGPQPGVSFLVAPTPNDSKGGVVADLKALLLGYRNVSLFSKRDLKLEKSTVAHFYCLALTDDEAGLAERSGVYRAMMSAFEGAEACPFPFFIDRDRKSAVTGATGLDGVVMSNSDVKFPVTRLNVIHAAEKGNVTLYVPNDRITEFKEVMATQALNMTKPTLILSDIHDSVDAMQTHFRIPKEHSDSFWIEFMSVGITEAEGRARLPIEEMQAVVNSVPVPSDLLYWDYWQFDLCFSCWGFNWMSVRRR</sequence>
<reference evidence="1" key="2">
    <citation type="submission" date="2023-05" db="EMBL/GenBank/DDBJ databases">
        <authorList>
            <consortium name="Lawrence Berkeley National Laboratory"/>
            <person name="Steindorff A."/>
            <person name="Hensen N."/>
            <person name="Bonometti L."/>
            <person name="Westerberg I."/>
            <person name="Brannstrom I.O."/>
            <person name="Guillou S."/>
            <person name="Cros-Aarteil S."/>
            <person name="Calhoun S."/>
            <person name="Haridas S."/>
            <person name="Kuo A."/>
            <person name="Mondo S."/>
            <person name="Pangilinan J."/>
            <person name="Riley R."/>
            <person name="Labutti K."/>
            <person name="Andreopoulos B."/>
            <person name="Lipzen A."/>
            <person name="Chen C."/>
            <person name="Yanf M."/>
            <person name="Daum C."/>
            <person name="Ng V."/>
            <person name="Clum A."/>
            <person name="Ohm R."/>
            <person name="Martin F."/>
            <person name="Silar P."/>
            <person name="Natvig D."/>
            <person name="Lalanne C."/>
            <person name="Gautier V."/>
            <person name="Ament-Velasquez S.L."/>
            <person name="Kruys A."/>
            <person name="Hutchinson M.I."/>
            <person name="Powell A.J."/>
            <person name="Barry K."/>
            <person name="Miller A.N."/>
            <person name="Grigoriev I.V."/>
            <person name="Debuchy R."/>
            <person name="Gladieux P."/>
            <person name="Thoren M.H."/>
            <person name="Johannesson H."/>
        </authorList>
    </citation>
    <scope>NUCLEOTIDE SEQUENCE</scope>
    <source>
        <strain evidence="1">CBS 990.96</strain>
    </source>
</reference>
<gene>
    <name evidence="1" type="ORF">QBC38DRAFT_519325</name>
</gene>
<protein>
    <submittedName>
        <fullName evidence="1">Uncharacterized protein</fullName>
    </submittedName>
</protein>
<proteinExistence type="predicted"/>
<dbReference type="EMBL" id="MU865476">
    <property type="protein sequence ID" value="KAK4222369.1"/>
    <property type="molecule type" value="Genomic_DNA"/>
</dbReference>
<dbReference type="Proteomes" id="UP001301958">
    <property type="component" value="Unassembled WGS sequence"/>
</dbReference>
<evidence type="ECO:0000313" key="2">
    <source>
        <dbReference type="Proteomes" id="UP001301958"/>
    </source>
</evidence>
<dbReference type="AlphaFoldDB" id="A0AAN7BFR0"/>
<accession>A0AAN7BFR0</accession>
<comment type="caution">
    <text evidence="1">The sequence shown here is derived from an EMBL/GenBank/DDBJ whole genome shotgun (WGS) entry which is preliminary data.</text>
</comment>